<keyword evidence="3" id="KW-1185">Reference proteome</keyword>
<gene>
    <name evidence="2" type="ORF">V6N12_026832</name>
</gene>
<dbReference type="Pfam" id="PF14416">
    <property type="entry name" value="PMR5N"/>
    <property type="match status" value="1"/>
</dbReference>
<dbReference type="PANTHER" id="PTHR32285">
    <property type="entry name" value="PROTEIN TRICHOME BIREFRINGENCE-LIKE 9-RELATED"/>
    <property type="match status" value="1"/>
</dbReference>
<accession>A0ABR2DSX8</accession>
<comment type="caution">
    <text evidence="2">The sequence shown here is derived from an EMBL/GenBank/DDBJ whole genome shotgun (WGS) entry which is preliminary data.</text>
</comment>
<dbReference type="Proteomes" id="UP001472677">
    <property type="component" value="Unassembled WGS sequence"/>
</dbReference>
<reference evidence="2 3" key="1">
    <citation type="journal article" date="2024" name="G3 (Bethesda)">
        <title>Genome assembly of Hibiscus sabdariffa L. provides insights into metabolisms of medicinal natural products.</title>
        <authorList>
            <person name="Kim T."/>
        </authorList>
    </citation>
    <scope>NUCLEOTIDE SEQUENCE [LARGE SCALE GENOMIC DNA]</scope>
    <source>
        <strain evidence="2">TK-2024</strain>
        <tissue evidence="2">Old leaves</tissue>
    </source>
</reference>
<dbReference type="EMBL" id="JBBPBM010000023">
    <property type="protein sequence ID" value="KAK8546028.1"/>
    <property type="molecule type" value="Genomic_DNA"/>
</dbReference>
<dbReference type="PANTHER" id="PTHR32285:SF19">
    <property type="entry name" value="PROTEIN TRICHOME BIREFRINGENCE-LIKE 6"/>
    <property type="match status" value="1"/>
</dbReference>
<evidence type="ECO:0000259" key="1">
    <source>
        <dbReference type="Pfam" id="PF14416"/>
    </source>
</evidence>
<name>A0ABR2DSX8_9ROSI</name>
<proteinExistence type="predicted"/>
<protein>
    <recommendedName>
        <fullName evidence="1">Trichome birefringence-like N-terminal domain-containing protein</fullName>
    </recommendedName>
</protein>
<organism evidence="2 3">
    <name type="scientific">Hibiscus sabdariffa</name>
    <name type="common">roselle</name>
    <dbReference type="NCBI Taxonomy" id="183260"/>
    <lineage>
        <taxon>Eukaryota</taxon>
        <taxon>Viridiplantae</taxon>
        <taxon>Streptophyta</taxon>
        <taxon>Embryophyta</taxon>
        <taxon>Tracheophyta</taxon>
        <taxon>Spermatophyta</taxon>
        <taxon>Magnoliopsida</taxon>
        <taxon>eudicotyledons</taxon>
        <taxon>Gunneridae</taxon>
        <taxon>Pentapetalae</taxon>
        <taxon>rosids</taxon>
        <taxon>malvids</taxon>
        <taxon>Malvales</taxon>
        <taxon>Malvaceae</taxon>
        <taxon>Malvoideae</taxon>
        <taxon>Hibiscus</taxon>
    </lineage>
</organism>
<dbReference type="InterPro" id="IPR025846">
    <property type="entry name" value="TBL_N"/>
</dbReference>
<evidence type="ECO:0000313" key="3">
    <source>
        <dbReference type="Proteomes" id="UP001472677"/>
    </source>
</evidence>
<sequence>MILEEAPEAIELAEKDEVRANPVDKFQLPSRKEVTSIDKFKAPPSIGKIEEKVMNGCDLTKEKWVYDDNYPLYTNGSCPLIDEGFNNDTNGRRDKNYMKWKWQLGVYSV</sequence>
<dbReference type="InterPro" id="IPR029962">
    <property type="entry name" value="TBL"/>
</dbReference>
<evidence type="ECO:0000313" key="2">
    <source>
        <dbReference type="EMBL" id="KAK8546028.1"/>
    </source>
</evidence>
<feature type="domain" description="Trichome birefringence-like N-terminal" evidence="1">
    <location>
        <begin position="56"/>
        <end position="103"/>
    </location>
</feature>